<name>A0A0J9E7N3_9RHOB</name>
<dbReference type="PROSITE" id="PS51186">
    <property type="entry name" value="GNAT"/>
    <property type="match status" value="1"/>
</dbReference>
<dbReference type="PATRIC" id="fig|1675527.3.peg.3881"/>
<gene>
    <name evidence="2" type="ORF">AIOL_003706</name>
</gene>
<dbReference type="RefSeq" id="WP_049644305.1">
    <property type="nucleotide sequence ID" value="NZ_LFTY01000002.1"/>
</dbReference>
<dbReference type="EC" id="2.3.1.-" evidence="2"/>
<keyword evidence="2" id="KW-0808">Transferase</keyword>
<dbReference type="Pfam" id="PF00583">
    <property type="entry name" value="Acetyltransf_1"/>
    <property type="match status" value="1"/>
</dbReference>
<dbReference type="GO" id="GO:0016747">
    <property type="term" value="F:acyltransferase activity, transferring groups other than amino-acyl groups"/>
    <property type="evidence" value="ECO:0007669"/>
    <property type="project" value="InterPro"/>
</dbReference>
<dbReference type="PANTHER" id="PTHR43072">
    <property type="entry name" value="N-ACETYLTRANSFERASE"/>
    <property type="match status" value="1"/>
</dbReference>
<evidence type="ECO:0000313" key="2">
    <source>
        <dbReference type="EMBL" id="KMW58727.1"/>
    </source>
</evidence>
<dbReference type="CDD" id="cd04301">
    <property type="entry name" value="NAT_SF"/>
    <property type="match status" value="1"/>
</dbReference>
<feature type="domain" description="N-acetyltransferase" evidence="1">
    <location>
        <begin position="1"/>
        <end position="136"/>
    </location>
</feature>
<dbReference type="Proteomes" id="UP000037178">
    <property type="component" value="Unassembled WGS sequence"/>
</dbReference>
<accession>A0A0J9E7N3</accession>
<evidence type="ECO:0000259" key="1">
    <source>
        <dbReference type="PROSITE" id="PS51186"/>
    </source>
</evidence>
<dbReference type="Gene3D" id="3.40.630.30">
    <property type="match status" value="1"/>
</dbReference>
<evidence type="ECO:0000313" key="3">
    <source>
        <dbReference type="Proteomes" id="UP000037178"/>
    </source>
</evidence>
<proteinExistence type="predicted"/>
<dbReference type="EMBL" id="LFTY01000002">
    <property type="protein sequence ID" value="KMW58727.1"/>
    <property type="molecule type" value="Genomic_DNA"/>
</dbReference>
<keyword evidence="2" id="KW-0012">Acyltransferase</keyword>
<organism evidence="2 3">
    <name type="scientific">Candidatus Rhodobacter oscarellae</name>
    <dbReference type="NCBI Taxonomy" id="1675527"/>
    <lineage>
        <taxon>Bacteria</taxon>
        <taxon>Pseudomonadati</taxon>
        <taxon>Pseudomonadota</taxon>
        <taxon>Alphaproteobacteria</taxon>
        <taxon>Rhodobacterales</taxon>
        <taxon>Rhodobacter group</taxon>
        <taxon>Rhodobacter</taxon>
    </lineage>
</organism>
<dbReference type="SUPFAM" id="SSF55729">
    <property type="entry name" value="Acyl-CoA N-acyltransferases (Nat)"/>
    <property type="match status" value="1"/>
</dbReference>
<dbReference type="InterPro" id="IPR000182">
    <property type="entry name" value="GNAT_dom"/>
</dbReference>
<keyword evidence="3" id="KW-1185">Reference proteome</keyword>
<protein>
    <submittedName>
        <fullName evidence="2">Ribosomal-protein-S18p-alanine acetyltransferase</fullName>
        <ecNumber evidence="2">2.3.1.-</ecNumber>
    </submittedName>
</protein>
<dbReference type="InterPro" id="IPR016181">
    <property type="entry name" value="Acyl_CoA_acyltransferase"/>
</dbReference>
<reference evidence="2 3" key="1">
    <citation type="submission" date="2015-06" db="EMBL/GenBank/DDBJ databases">
        <title>Draft genome sequence of an Alphaproteobacteria species associated to the Mediterranean sponge Oscarella lobularis.</title>
        <authorList>
            <person name="Jourda C."/>
            <person name="Santini S."/>
            <person name="Claverie J.-M."/>
        </authorList>
    </citation>
    <scope>NUCLEOTIDE SEQUENCE [LARGE SCALE GENOMIC DNA]</scope>
    <source>
        <strain evidence="2">IGS</strain>
    </source>
</reference>
<dbReference type="AlphaFoldDB" id="A0A0J9E7N3"/>
<dbReference type="OrthoDB" id="9804026at2"/>
<dbReference type="STRING" id="1675527.AIOL_003706"/>
<comment type="caution">
    <text evidence="2">The sequence shown here is derived from an EMBL/GenBank/DDBJ whole genome shotgun (WGS) entry which is preliminary data.</text>
</comment>
<sequence length="136" mass="14802">MTPEELAALHARCFTVPRPFTALEFADLLAGPTVFLCTIQDGFALGRAVAGEAELVTIAVDPDARRAGRGRALLETFAAEARRREAQAVFLEVDEANAAAIALYQQDGFARIGTRPRYYKHPNGELSNAVVMRRAL</sequence>